<dbReference type="STRING" id="1447883.A0A2B7Y1N3"/>
<keyword evidence="6" id="KW-0119">Carbohydrate metabolism</keyword>
<name>A0A2B7Y1N3_POLH7</name>
<evidence type="ECO:0000256" key="8">
    <source>
        <dbReference type="ARBA" id="ARBA00023326"/>
    </source>
</evidence>
<dbReference type="Gene3D" id="2.70.100.10">
    <property type="entry name" value="Glycoside hydrolase, family 7, domain"/>
    <property type="match status" value="1"/>
</dbReference>
<evidence type="ECO:0000256" key="4">
    <source>
        <dbReference type="ARBA" id="ARBA00022801"/>
    </source>
</evidence>
<evidence type="ECO:0000256" key="7">
    <source>
        <dbReference type="ARBA" id="ARBA00023295"/>
    </source>
</evidence>
<feature type="region of interest" description="Disordered" evidence="10">
    <location>
        <begin position="400"/>
        <end position="422"/>
    </location>
</feature>
<feature type="region of interest" description="Disordered" evidence="10">
    <location>
        <begin position="452"/>
        <end position="472"/>
    </location>
</feature>
<feature type="chain" id="PRO_5012948038" description="Glucanase" evidence="11">
    <location>
        <begin position="18"/>
        <end position="472"/>
    </location>
</feature>
<evidence type="ECO:0000313" key="13">
    <source>
        <dbReference type="Proteomes" id="UP000224634"/>
    </source>
</evidence>
<dbReference type="InterPro" id="IPR013320">
    <property type="entry name" value="ConA-like_dom_sf"/>
</dbReference>
<evidence type="ECO:0000256" key="10">
    <source>
        <dbReference type="SAM" id="MobiDB-lite"/>
    </source>
</evidence>
<comment type="similarity">
    <text evidence="2 9">Belongs to the glycosyl hydrolase 7 (cellulase C) family.</text>
</comment>
<proteinExistence type="inferred from homology"/>
<feature type="signal peptide" evidence="11">
    <location>
        <begin position="1"/>
        <end position="17"/>
    </location>
</feature>
<organism evidence="12 13">
    <name type="scientific">Polytolypa hystricis (strain UAMH7299)</name>
    <dbReference type="NCBI Taxonomy" id="1447883"/>
    <lineage>
        <taxon>Eukaryota</taxon>
        <taxon>Fungi</taxon>
        <taxon>Dikarya</taxon>
        <taxon>Ascomycota</taxon>
        <taxon>Pezizomycotina</taxon>
        <taxon>Eurotiomycetes</taxon>
        <taxon>Eurotiomycetidae</taxon>
        <taxon>Onygenales</taxon>
        <taxon>Onygenales incertae sedis</taxon>
        <taxon>Polytolypa</taxon>
    </lineage>
</organism>
<dbReference type="PANTHER" id="PTHR33753">
    <property type="entry name" value="1,4-BETA-D-GLUCAN CELLOBIOHYDROLASE B"/>
    <property type="match status" value="1"/>
</dbReference>
<dbReference type="PANTHER" id="PTHR33753:SF2">
    <property type="entry name" value="GLYCOSIDE HYDROLASE FAMILY 7 PROTEIN"/>
    <property type="match status" value="1"/>
</dbReference>
<keyword evidence="13" id="KW-1185">Reference proteome</keyword>
<dbReference type="AlphaFoldDB" id="A0A2B7Y1N3"/>
<evidence type="ECO:0000256" key="9">
    <source>
        <dbReference type="RuleBase" id="RU361164"/>
    </source>
</evidence>
<dbReference type="InterPro" id="IPR001722">
    <property type="entry name" value="Glyco_hydro_7"/>
</dbReference>
<dbReference type="EC" id="3.2.1.-" evidence="9"/>
<dbReference type="Pfam" id="PF00840">
    <property type="entry name" value="Glyco_hydro_7"/>
    <property type="match status" value="1"/>
</dbReference>
<feature type="compositionally biased region" description="Basic and acidic residues" evidence="10">
    <location>
        <begin position="461"/>
        <end position="472"/>
    </location>
</feature>
<dbReference type="CDD" id="cd07999">
    <property type="entry name" value="GH7_CBH_EG"/>
    <property type="match status" value="1"/>
</dbReference>
<evidence type="ECO:0000256" key="2">
    <source>
        <dbReference type="ARBA" id="ARBA00006044"/>
    </source>
</evidence>
<protein>
    <recommendedName>
        <fullName evidence="9">Glucanase</fullName>
        <ecNumber evidence="9">3.2.1.-</ecNumber>
    </recommendedName>
</protein>
<dbReference type="EMBL" id="PDNA01000090">
    <property type="protein sequence ID" value="PGH14772.1"/>
    <property type="molecule type" value="Genomic_DNA"/>
</dbReference>
<dbReference type="InterPro" id="IPR037019">
    <property type="entry name" value="Glyco_hydro_7_sf"/>
</dbReference>
<evidence type="ECO:0000256" key="1">
    <source>
        <dbReference type="ARBA" id="ARBA00001641"/>
    </source>
</evidence>
<evidence type="ECO:0000256" key="5">
    <source>
        <dbReference type="ARBA" id="ARBA00023001"/>
    </source>
</evidence>
<keyword evidence="5 9" id="KW-0136">Cellulose degradation</keyword>
<keyword evidence="4 9" id="KW-0378">Hydrolase</keyword>
<sequence length="472" mass="50808">MLYTLAASAALVGLARAQGAGTETAETHPKMNWQECSGTGGNSCQNQNGEIVLDANWRWVHPVGTYDNCYEGNTWNATACPDNAACAQNCELEGVDYQATYGIQAGGNELTLKFVTEHEYGTNVGSRVYLMESESQYKLFNLNNNEFTFDVDVSELVCGLNGALYFVSMPQGGHGEAGAKYGTGYCDAQCPRDLKFIDGLGNVEGWEPSDSDGNAGVGQRGSCCAEMDIWEANSISTAVTPHSCDSEAFTECSGESCGGTYSGERYAGTCDPNGCDFNPYRVGVPDFYGPGKTVDTNQKMTVVTQFIADGGSLSEIRRFYVQNGQVIAQPDAAIEGLSGNVITQEFCDAQEGVFQEEEYPFNDHGGMASMSRAHDAGMVLVMSLWGDHYAHMEWLDSNYPPDGDASQPGVARGDCPNGISDPNDLISQYPNAQVKFSNIKFGPLGSTFAEPASARVKREKRTAERAAARARK</sequence>
<keyword evidence="3 11" id="KW-0732">Signal</keyword>
<accession>A0A2B7Y1N3</accession>
<keyword evidence="8 9" id="KW-0624">Polysaccharide degradation</keyword>
<keyword evidence="7 9" id="KW-0326">Glycosidase</keyword>
<dbReference type="GO" id="GO:0030245">
    <property type="term" value="P:cellulose catabolic process"/>
    <property type="evidence" value="ECO:0007669"/>
    <property type="project" value="UniProtKB-KW"/>
</dbReference>
<comment type="catalytic activity">
    <reaction evidence="1">
        <text>Hydrolysis of (1-&gt;4)-beta-D-glucosidic linkages in cellulose and cellotetraose, releasing cellobiose from the non-reducing ends of the chains.</text>
        <dbReference type="EC" id="3.2.1.91"/>
    </reaction>
</comment>
<dbReference type="PRINTS" id="PR00734">
    <property type="entry name" value="GLHYDRLASE7"/>
</dbReference>
<dbReference type="Proteomes" id="UP000224634">
    <property type="component" value="Unassembled WGS sequence"/>
</dbReference>
<dbReference type="SUPFAM" id="SSF49899">
    <property type="entry name" value="Concanavalin A-like lectins/glucanases"/>
    <property type="match status" value="1"/>
</dbReference>
<reference evidence="12 13" key="1">
    <citation type="submission" date="2017-10" db="EMBL/GenBank/DDBJ databases">
        <title>Comparative genomics in systemic dimorphic fungi from Ajellomycetaceae.</title>
        <authorList>
            <person name="Munoz J.F."/>
            <person name="Mcewen J.G."/>
            <person name="Clay O.K."/>
            <person name="Cuomo C.A."/>
        </authorList>
    </citation>
    <scope>NUCLEOTIDE SEQUENCE [LARGE SCALE GENOMIC DNA]</scope>
    <source>
        <strain evidence="12 13">UAMH7299</strain>
    </source>
</reference>
<evidence type="ECO:0000313" key="12">
    <source>
        <dbReference type="EMBL" id="PGH14772.1"/>
    </source>
</evidence>
<dbReference type="GO" id="GO:0016162">
    <property type="term" value="F:cellulose 1,4-beta-cellobiosidase activity"/>
    <property type="evidence" value="ECO:0007669"/>
    <property type="project" value="UniProtKB-EC"/>
</dbReference>
<evidence type="ECO:0000256" key="3">
    <source>
        <dbReference type="ARBA" id="ARBA00022729"/>
    </source>
</evidence>
<evidence type="ECO:0000256" key="6">
    <source>
        <dbReference type="ARBA" id="ARBA00023277"/>
    </source>
</evidence>
<gene>
    <name evidence="12" type="ORF">AJ80_05816</name>
</gene>
<dbReference type="OrthoDB" id="412382at2759"/>
<evidence type="ECO:0000256" key="11">
    <source>
        <dbReference type="SAM" id="SignalP"/>
    </source>
</evidence>
<dbReference type="FunFam" id="2.70.100.10:FF:000001">
    <property type="entry name" value="Glucanase"/>
    <property type="match status" value="1"/>
</dbReference>
<comment type="caution">
    <text evidence="12">The sequence shown here is derived from an EMBL/GenBank/DDBJ whole genome shotgun (WGS) entry which is preliminary data.</text>
</comment>